<dbReference type="KEGG" id="tde:TDE_0229"/>
<name>Q73R62_TREDE</name>
<dbReference type="InterPro" id="IPR036890">
    <property type="entry name" value="HATPase_C_sf"/>
</dbReference>
<dbReference type="PaxDb" id="243275-TDE_0229"/>
<dbReference type="EMBL" id="AE017226">
    <property type="protein sequence ID" value="AAS10726.1"/>
    <property type="molecule type" value="Genomic_DNA"/>
</dbReference>
<proteinExistence type="predicted"/>
<dbReference type="PATRIC" id="fig|243275.7.peg.222"/>
<dbReference type="OrthoDB" id="2041081at2"/>
<reference evidence="1 2" key="1">
    <citation type="journal article" date="2004" name="Proc. Natl. Acad. Sci. U.S.A.">
        <title>Comparison of the genome of the oral pathogen Treponema denticola with other spirochete genomes.</title>
        <authorList>
            <person name="Seshadri R."/>
            <person name="Myers G.S."/>
            <person name="Tettelin H."/>
            <person name="Eisen J.A."/>
            <person name="Heidelberg J.F."/>
            <person name="Dodson R.J."/>
            <person name="Davidsen T.M."/>
            <person name="DeBoy R.T."/>
            <person name="Fouts D.E."/>
            <person name="Haft D.H."/>
            <person name="Selengut J."/>
            <person name="Ren Q."/>
            <person name="Brinkac L.M."/>
            <person name="Madupu R."/>
            <person name="Kolonay J."/>
            <person name="Durkin S.A."/>
            <person name="Daugherty S.C."/>
            <person name="Shetty J."/>
            <person name="Shvartsbeyn A."/>
            <person name="Gebregeorgis E."/>
            <person name="Geer K."/>
            <person name="Tsegaye G."/>
            <person name="Malek J."/>
            <person name="Ayodeji B."/>
            <person name="Shatsman S."/>
            <person name="McLeod M.P."/>
            <person name="Smajs D."/>
            <person name="Howell J.K."/>
            <person name="Pal S."/>
            <person name="Amin A."/>
            <person name="Vashisth P."/>
            <person name="McNeill T.Z."/>
            <person name="Xiang Q."/>
            <person name="Sodergren E."/>
            <person name="Baca E."/>
            <person name="Weinstock G.M."/>
            <person name="Norris S.J."/>
            <person name="Fraser C.M."/>
            <person name="Paulsen I.T."/>
        </authorList>
    </citation>
    <scope>NUCLEOTIDE SEQUENCE [LARGE SCALE GENOMIC DNA]</scope>
    <source>
        <strain evidence="2">ATCC 35405 / DSM 14222 / CIP 103919 / JCM 8153 / KCTC 15104</strain>
    </source>
</reference>
<dbReference type="SUPFAM" id="SSF55874">
    <property type="entry name" value="ATPase domain of HSP90 chaperone/DNA topoisomerase II/histidine kinase"/>
    <property type="match status" value="1"/>
</dbReference>
<sequence length="626" mass="73157">MRIKVQKAASLFFPNTSLEFVYFEAIANSIDANASRVIINIELEKFSEEKNLLISIEDNGEGFIDRNFEKFCSILDTEDKQHKGIGRLVYLNYFSNIKIESIFSNKKRVFIFNDFFDGANELSDTIQENKTILSFEGYKKDKIGKYDYIIPESIKESIIYHFLPKLYSMKIKNNIFHLSINLKTHDDNTERGFYTHSVEFDLNDLPVLKEKTINDSTSLFSYFKLMYSIEHVYTDQSVISAICADNRTIPMELITNKDFPFGYKMVFILYSDNFDGKTDNARGALELDNKTINYVRQVFLKLVAEVIQEEIPSIVKQNKAVEIKLENDYPHLDGYINTETIGLVDKDSIIEEAQMKFFNEQKELLEASDLSDEQYKKSLEFSSRILMEYILYRTKIISKLKKIDKNNNESEIHDLIVPRKKEYNKDNLIEDIYQNNAWVLDDKYMTYSKVLSDKEIEDIYNTLSISSTHVYSHKDNGRPDITIIFSNDPKKFTAVDVVIIEFKKLGLKLAYKEEIISQLKQRARRLLEFYPNKIQRIWFYGIIDFDKEFKASLIESGFTKLFSNGELFYKSQDIVINPETEQIKIADIFLLSYDAMLDDAESRNETFLRILKQGIKRPVSESQSTL</sequence>
<organism evidence="1 2">
    <name type="scientific">Treponema denticola (strain ATCC 35405 / DSM 14222 / CIP 103919 / JCM 8153 / KCTC 15104)</name>
    <dbReference type="NCBI Taxonomy" id="243275"/>
    <lineage>
        <taxon>Bacteria</taxon>
        <taxon>Pseudomonadati</taxon>
        <taxon>Spirochaetota</taxon>
        <taxon>Spirochaetia</taxon>
        <taxon>Spirochaetales</taxon>
        <taxon>Treponemataceae</taxon>
        <taxon>Treponema</taxon>
    </lineage>
</organism>
<dbReference type="STRING" id="243275.TDE_0229"/>
<dbReference type="Proteomes" id="UP000008212">
    <property type="component" value="Chromosome"/>
</dbReference>
<dbReference type="Gene3D" id="3.30.565.10">
    <property type="entry name" value="Histidine kinase-like ATPase, C-terminal domain"/>
    <property type="match status" value="1"/>
</dbReference>
<evidence type="ECO:0000313" key="2">
    <source>
        <dbReference type="Proteomes" id="UP000008212"/>
    </source>
</evidence>
<dbReference type="AlphaFoldDB" id="Q73R62"/>
<keyword evidence="2" id="KW-1185">Reference proteome</keyword>
<dbReference type="RefSeq" id="WP_002681134.1">
    <property type="nucleotide sequence ID" value="NC_002967.9"/>
</dbReference>
<dbReference type="GeneID" id="2739081"/>
<gene>
    <name evidence="1" type="ordered locus">TDE_0229</name>
</gene>
<dbReference type="Pfam" id="PF13589">
    <property type="entry name" value="HATPase_c_3"/>
    <property type="match status" value="1"/>
</dbReference>
<dbReference type="HOGENOM" id="CLU_029852_0_0_12"/>
<protein>
    <submittedName>
        <fullName evidence="1">ATPase family protein</fullName>
    </submittedName>
</protein>
<evidence type="ECO:0000313" key="1">
    <source>
        <dbReference type="EMBL" id="AAS10726.1"/>
    </source>
</evidence>
<accession>Q73R62</accession>
<dbReference type="eggNOG" id="COG2172">
    <property type="taxonomic scope" value="Bacteria"/>
</dbReference>